<reference evidence="3 4" key="1">
    <citation type="submission" date="2017-11" db="EMBL/GenBank/DDBJ databases">
        <title>De novo assembly and phasing of dikaryotic genomes from two isolates of Puccinia coronata f. sp. avenae, the causal agent of oat crown rust.</title>
        <authorList>
            <person name="Miller M.E."/>
            <person name="Zhang Y."/>
            <person name="Omidvar V."/>
            <person name="Sperschneider J."/>
            <person name="Schwessinger B."/>
            <person name="Raley C."/>
            <person name="Palmer J.M."/>
            <person name="Garnica D."/>
            <person name="Upadhyaya N."/>
            <person name="Rathjen J."/>
            <person name="Taylor J.M."/>
            <person name="Park R.F."/>
            <person name="Dodds P.N."/>
            <person name="Hirsch C.D."/>
            <person name="Kianian S.F."/>
            <person name="Figueroa M."/>
        </authorList>
    </citation>
    <scope>NUCLEOTIDE SEQUENCE [LARGE SCALE GENOMIC DNA]</scope>
    <source>
        <strain evidence="3">12SD80</strain>
    </source>
</reference>
<dbReference type="InterPro" id="IPR001040">
    <property type="entry name" value="TIF_eIF_4E"/>
</dbReference>
<proteinExistence type="inferred from homology"/>
<keyword evidence="1" id="KW-0694">RNA-binding</keyword>
<comment type="similarity">
    <text evidence="1">Belongs to the eukaryotic initiation factor 4E family.</text>
</comment>
<comment type="caution">
    <text evidence="3">The sequence shown here is derived from an EMBL/GenBank/DDBJ whole genome shotgun (WGS) entry which is preliminary data.</text>
</comment>
<dbReference type="PANTHER" id="PTHR11960">
    <property type="entry name" value="EUKARYOTIC TRANSLATION INITIATION FACTOR 4E RELATED"/>
    <property type="match status" value="1"/>
</dbReference>
<evidence type="ECO:0000313" key="3">
    <source>
        <dbReference type="EMBL" id="PLW47947.1"/>
    </source>
</evidence>
<feature type="compositionally biased region" description="Polar residues" evidence="2">
    <location>
        <begin position="149"/>
        <end position="162"/>
    </location>
</feature>
<feature type="compositionally biased region" description="Basic and acidic residues" evidence="2">
    <location>
        <begin position="171"/>
        <end position="185"/>
    </location>
</feature>
<dbReference type="Pfam" id="PF01652">
    <property type="entry name" value="IF4E"/>
    <property type="match status" value="1"/>
</dbReference>
<evidence type="ECO:0000313" key="4">
    <source>
        <dbReference type="Proteomes" id="UP000235392"/>
    </source>
</evidence>
<feature type="compositionally biased region" description="Basic residues" evidence="2">
    <location>
        <begin position="110"/>
        <end position="122"/>
    </location>
</feature>
<accession>A0A2N5VD88</accession>
<feature type="compositionally biased region" description="Polar residues" evidence="2">
    <location>
        <begin position="125"/>
        <end position="142"/>
    </location>
</feature>
<feature type="compositionally biased region" description="Low complexity" evidence="2">
    <location>
        <begin position="69"/>
        <end position="81"/>
    </location>
</feature>
<gene>
    <name evidence="3" type="ORF">PCASD_04972</name>
</gene>
<name>A0A2N5VD88_9BASI</name>
<feature type="compositionally biased region" description="Low complexity" evidence="2">
    <location>
        <begin position="194"/>
        <end position="207"/>
    </location>
</feature>
<keyword evidence="1" id="KW-0648">Protein biosynthesis</keyword>
<evidence type="ECO:0000256" key="2">
    <source>
        <dbReference type="SAM" id="MobiDB-lite"/>
    </source>
</evidence>
<feature type="compositionally biased region" description="Low complexity" evidence="2">
    <location>
        <begin position="14"/>
        <end position="52"/>
    </location>
</feature>
<dbReference type="SUPFAM" id="SSF55418">
    <property type="entry name" value="eIF4e-like"/>
    <property type="match status" value="1"/>
</dbReference>
<sequence length="530" mass="57396">MSSTAQNKTATAQLPKKPSLSTSSPTISPHGGSSLLTNNPTTSTISTSAGSTNPPLHSKRTTPTLGGFPNSSYQSPSSPNSLGFGKSSFQTFGRVGDHSQPPSPSVFSSSHHHHLANAKKLPHQLAQQQSSGNQTFQNNATNRPRKLGSFNSLAASNNNTISRGIGARSHTTREIKPQMEEKDVSENEIDEPSSSELQQQQPSPLHPTLDPSIPQHKLRSKWVFWLLHRPPSKKISEDEYGKAMKRLGSCDTVETFYSLYLHIKRPSNHQPISDLHFFVDPIKPAWEDPLNVSGGKWTIRVKKGLANRLWETLILSLVGGGLEKLIATSDPASPAAAAAAAADDEIKQEDVSNHREICGAVLSIRRDEDILAVWHKTGSPEVGGDGKMAKQVKLSLQTVLQLPLNCHLVYKLNADCLSSNGAVSMTTLNHQMPHNGHHNHHHHNQHQHQHHNQHHQQGHLNKANHANFQHQKQTHRHAGLGAAAYPSDPRPAVVHPFSAGFGNSQAAAATHVPALPADDDAATAAAAADK</sequence>
<evidence type="ECO:0008006" key="5">
    <source>
        <dbReference type="Google" id="ProtNLM"/>
    </source>
</evidence>
<feature type="compositionally biased region" description="Basic residues" evidence="2">
    <location>
        <begin position="435"/>
        <end position="457"/>
    </location>
</feature>
<dbReference type="Proteomes" id="UP000235392">
    <property type="component" value="Unassembled WGS sequence"/>
</dbReference>
<dbReference type="InterPro" id="IPR023398">
    <property type="entry name" value="TIF_eIF4e-like"/>
</dbReference>
<keyword evidence="1" id="KW-0396">Initiation factor</keyword>
<feature type="region of interest" description="Disordered" evidence="2">
    <location>
        <begin position="432"/>
        <end position="460"/>
    </location>
</feature>
<evidence type="ECO:0000256" key="1">
    <source>
        <dbReference type="RuleBase" id="RU004374"/>
    </source>
</evidence>
<protein>
    <recommendedName>
        <fullName evidence="5">Translation initiation factor eIF4e</fullName>
    </recommendedName>
</protein>
<organism evidence="3 4">
    <name type="scientific">Puccinia coronata f. sp. avenae</name>
    <dbReference type="NCBI Taxonomy" id="200324"/>
    <lineage>
        <taxon>Eukaryota</taxon>
        <taxon>Fungi</taxon>
        <taxon>Dikarya</taxon>
        <taxon>Basidiomycota</taxon>
        <taxon>Pucciniomycotina</taxon>
        <taxon>Pucciniomycetes</taxon>
        <taxon>Pucciniales</taxon>
        <taxon>Pucciniaceae</taxon>
        <taxon>Puccinia</taxon>
    </lineage>
</organism>
<dbReference type="GO" id="GO:0016281">
    <property type="term" value="C:eukaryotic translation initiation factor 4F complex"/>
    <property type="evidence" value="ECO:0007669"/>
    <property type="project" value="TreeGrafter"/>
</dbReference>
<dbReference type="AlphaFoldDB" id="A0A2N5VD88"/>
<feature type="region of interest" description="Disordered" evidence="2">
    <location>
        <begin position="1"/>
        <end position="212"/>
    </location>
</feature>
<dbReference type="PANTHER" id="PTHR11960:SF18">
    <property type="entry name" value="EUKARYOTIC TRANSLATION INITIATION FACTOR 4E HOMOLOGOUS PROTEIN, ISOFORM B"/>
    <property type="match status" value="1"/>
</dbReference>
<dbReference type="Gene3D" id="3.30.760.10">
    <property type="entry name" value="RNA Cap, Translation Initiation Factor Eif4e"/>
    <property type="match status" value="1"/>
</dbReference>
<dbReference type="GO" id="GO:0000340">
    <property type="term" value="F:RNA 7-methylguanosine cap binding"/>
    <property type="evidence" value="ECO:0007669"/>
    <property type="project" value="TreeGrafter"/>
</dbReference>
<dbReference type="EMBL" id="PGCI01000027">
    <property type="protein sequence ID" value="PLW47947.1"/>
    <property type="molecule type" value="Genomic_DNA"/>
</dbReference>
<dbReference type="GO" id="GO:0003743">
    <property type="term" value="F:translation initiation factor activity"/>
    <property type="evidence" value="ECO:0007669"/>
    <property type="project" value="UniProtKB-KW"/>
</dbReference>
<feature type="compositionally biased region" description="Polar residues" evidence="2">
    <location>
        <begin position="1"/>
        <end position="12"/>
    </location>
</feature>